<dbReference type="PANTHER" id="PTHR34580">
    <property type="match status" value="1"/>
</dbReference>
<dbReference type="InterPro" id="IPR051534">
    <property type="entry name" value="CBASS_pafABC_assoc_protein"/>
</dbReference>
<organism evidence="1">
    <name type="scientific">hydrothermal vent metagenome</name>
    <dbReference type="NCBI Taxonomy" id="652676"/>
    <lineage>
        <taxon>unclassified sequences</taxon>
        <taxon>metagenomes</taxon>
        <taxon>ecological metagenomes</taxon>
    </lineage>
</organism>
<dbReference type="AlphaFoldDB" id="A0A3B0VPX1"/>
<accession>A0A3B0VPX1</accession>
<proteinExistence type="predicted"/>
<evidence type="ECO:0000313" key="1">
    <source>
        <dbReference type="EMBL" id="VAW34226.1"/>
    </source>
</evidence>
<dbReference type="PROSITE" id="PS52050">
    <property type="entry name" value="WYL"/>
    <property type="match status" value="1"/>
</dbReference>
<dbReference type="EMBL" id="UOEU01000520">
    <property type="protein sequence ID" value="VAW34226.1"/>
    <property type="molecule type" value="Genomic_DNA"/>
</dbReference>
<reference evidence="1" key="1">
    <citation type="submission" date="2018-06" db="EMBL/GenBank/DDBJ databases">
        <authorList>
            <person name="Zhirakovskaya E."/>
        </authorList>
    </citation>
    <scope>NUCLEOTIDE SEQUENCE</scope>
</reference>
<dbReference type="PANTHER" id="PTHR34580:SF1">
    <property type="entry name" value="PROTEIN PAFC"/>
    <property type="match status" value="1"/>
</dbReference>
<sequence length="348" mass="40007">MADKSQKGTPTNHWQVTRRCLAILNHLLQGPAKKGALLTAVYAVEGKDAYGSQTGKPLNRRFEEDKKRLRVHLGIDVRYDKRVGGYLIAGWERPLLNLPNADIQTLAYLADTFQPDAPKMTEVHQLINRLVSWLPPERQQLLQKIAGQQPTADLRLRDSEEIAPDVWEKLLEAWQAKQELQFDYLSSQHEDGILRQHHIQPWDLDFTDRGHWRLRGFCLFNDGPNGPWSPRDYFNYRVSRIVSGSVEILSKKLPPIRPLGKPRQVIFELAPAIARFGVSQRKELIGETKISTQENGWTRIESKTHDVFDLARNLLYYGDNCRVLGGDQLLREVKTLISNLELIYRDSS</sequence>
<gene>
    <name evidence="1" type="ORF">MNBD_CHLOROFLEXI01-256</name>
</gene>
<name>A0A3B0VPX1_9ZZZZ</name>
<protein>
    <submittedName>
        <fullName evidence="1">Uncharacterized protein</fullName>
    </submittedName>
</protein>